<dbReference type="EMBL" id="JRNS01000490">
    <property type="protein sequence ID" value="KGF44301.1"/>
    <property type="molecule type" value="Genomic_DNA"/>
</dbReference>
<dbReference type="CDD" id="cd04590">
    <property type="entry name" value="CBS_pair_CorC_HlyC_assoc"/>
    <property type="match status" value="1"/>
</dbReference>
<evidence type="ECO:0000256" key="6">
    <source>
        <dbReference type="ARBA" id="ARBA00023136"/>
    </source>
</evidence>
<dbReference type="PROSITE" id="PS51371">
    <property type="entry name" value="CBS"/>
    <property type="match status" value="1"/>
</dbReference>
<evidence type="ECO:0000256" key="7">
    <source>
        <dbReference type="PROSITE-ProRule" id="PRU00703"/>
    </source>
</evidence>
<keyword evidence="4 8" id="KW-1133">Transmembrane helix</keyword>
<comment type="subcellular location">
    <subcellularLocation>
        <location evidence="1">Membrane</location>
        <topology evidence="1">Multi-pass membrane protein</topology>
    </subcellularLocation>
</comment>
<evidence type="ECO:0000259" key="10">
    <source>
        <dbReference type="PROSITE" id="PS51371"/>
    </source>
</evidence>
<feature type="transmembrane region" description="Helical" evidence="9">
    <location>
        <begin position="95"/>
        <end position="113"/>
    </location>
</feature>
<dbReference type="InterPro" id="IPR046342">
    <property type="entry name" value="CBS_dom_sf"/>
</dbReference>
<protein>
    <submittedName>
        <fullName evidence="12">Hemolysin</fullName>
    </submittedName>
</protein>
<dbReference type="GO" id="GO:0050660">
    <property type="term" value="F:flavin adenine dinucleotide binding"/>
    <property type="evidence" value="ECO:0007669"/>
    <property type="project" value="InterPro"/>
</dbReference>
<feature type="domain" description="CNNM transmembrane" evidence="11">
    <location>
        <begin position="1"/>
        <end position="196"/>
    </location>
</feature>
<keyword evidence="5 7" id="KW-0129">CBS domain</keyword>
<accession>A0A096ACQ7</accession>
<dbReference type="GO" id="GO:0005886">
    <property type="term" value="C:plasma membrane"/>
    <property type="evidence" value="ECO:0007669"/>
    <property type="project" value="TreeGrafter"/>
</dbReference>
<evidence type="ECO:0000259" key="11">
    <source>
        <dbReference type="PROSITE" id="PS51846"/>
    </source>
</evidence>
<evidence type="ECO:0000256" key="4">
    <source>
        <dbReference type="ARBA" id="ARBA00022989"/>
    </source>
</evidence>
<dbReference type="PANTHER" id="PTHR22777:SF17">
    <property type="entry name" value="UPF0053 PROTEIN SLL0260"/>
    <property type="match status" value="1"/>
</dbReference>
<evidence type="ECO:0000256" key="9">
    <source>
        <dbReference type="SAM" id="Phobius"/>
    </source>
</evidence>
<dbReference type="Pfam" id="PF00571">
    <property type="entry name" value="CBS"/>
    <property type="match status" value="1"/>
</dbReference>
<keyword evidence="2 8" id="KW-0812">Transmembrane</keyword>
<evidence type="ECO:0000256" key="3">
    <source>
        <dbReference type="ARBA" id="ARBA00022737"/>
    </source>
</evidence>
<dbReference type="InterPro" id="IPR044751">
    <property type="entry name" value="Ion_transp-like_CBS"/>
</dbReference>
<comment type="caution">
    <text evidence="12">The sequence shown here is derived from an EMBL/GenBank/DDBJ whole genome shotgun (WGS) entry which is preliminary data.</text>
</comment>
<dbReference type="SUPFAM" id="SSF54631">
    <property type="entry name" value="CBS-domain pair"/>
    <property type="match status" value="1"/>
</dbReference>
<sequence length="421" mass="48038">MDINLIIGIIITMVLSAFFSGMEIAFVASNRLLAEMDKEKNGIAQKCLTIYYNNPNGFVSTMLVGNNIVLVIYGIFFAQIFDTTLFASFDSATRVILDTLASTLVILFTGEFLPKTLFKSNPNRLLTFFAPLAYVFFIILWPISRFATFLARVLLRLVGVKMDEKESDGTFTRVDLDHLVQSTIENAKNEDEIEDEVKIFQNALEFQDTKVRDCMVPRTEIKAVEENCSLEELQQMFIESGNSKIVVYEGDIDHIKGYIHSSEMFRSPKNWKDHIRQMPFVPETMAAHKLMQVFLLQKKSLGVVVDEFGGTSGIVSLEDIVEEIFGDIEDEHDNTKYIAKQINDNEYILSARLEIDKVNEMFNLDLPENDDYMTVGGLLLHVYQSFPKLNEIITVGQYEFKIIKNTMIKIELVRLKVNGTE</sequence>
<dbReference type="InterPro" id="IPR005170">
    <property type="entry name" value="Transptr-assoc_dom"/>
</dbReference>
<dbReference type="AlphaFoldDB" id="A0A096ACQ7"/>
<dbReference type="InterPro" id="IPR002550">
    <property type="entry name" value="CNNM"/>
</dbReference>
<evidence type="ECO:0000313" key="13">
    <source>
        <dbReference type="Proteomes" id="UP000029578"/>
    </source>
</evidence>
<evidence type="ECO:0000256" key="8">
    <source>
        <dbReference type="PROSITE-ProRule" id="PRU01193"/>
    </source>
</evidence>
<organism evidence="12 13">
    <name type="scientific">Prevotella melaninogenica DNF00666</name>
    <dbReference type="NCBI Taxonomy" id="1401073"/>
    <lineage>
        <taxon>Bacteria</taxon>
        <taxon>Pseudomonadati</taxon>
        <taxon>Bacteroidota</taxon>
        <taxon>Bacteroidia</taxon>
        <taxon>Bacteroidales</taxon>
        <taxon>Prevotellaceae</taxon>
        <taxon>Prevotella</taxon>
    </lineage>
</organism>
<dbReference type="InterPro" id="IPR036318">
    <property type="entry name" value="FAD-bd_PCMH-like_sf"/>
</dbReference>
<keyword evidence="6 8" id="KW-0472">Membrane</keyword>
<evidence type="ECO:0000256" key="2">
    <source>
        <dbReference type="ARBA" id="ARBA00022692"/>
    </source>
</evidence>
<dbReference type="Pfam" id="PF01595">
    <property type="entry name" value="CNNM"/>
    <property type="match status" value="1"/>
</dbReference>
<dbReference type="RefSeq" id="WP_036866330.1">
    <property type="nucleotide sequence ID" value="NZ_JRNS01000490.1"/>
</dbReference>
<proteinExistence type="predicted"/>
<dbReference type="SMART" id="SM01091">
    <property type="entry name" value="CorC_HlyC"/>
    <property type="match status" value="1"/>
</dbReference>
<keyword evidence="3" id="KW-0677">Repeat</keyword>
<dbReference type="Proteomes" id="UP000029578">
    <property type="component" value="Unassembled WGS sequence"/>
</dbReference>
<dbReference type="PANTHER" id="PTHR22777">
    <property type="entry name" value="HEMOLYSIN-RELATED"/>
    <property type="match status" value="1"/>
</dbReference>
<evidence type="ECO:0000313" key="12">
    <source>
        <dbReference type="EMBL" id="KGF44301.1"/>
    </source>
</evidence>
<feature type="transmembrane region" description="Helical" evidence="9">
    <location>
        <begin position="68"/>
        <end position="89"/>
    </location>
</feature>
<feature type="transmembrane region" description="Helical" evidence="9">
    <location>
        <begin position="125"/>
        <end position="143"/>
    </location>
</feature>
<dbReference type="InterPro" id="IPR000644">
    <property type="entry name" value="CBS_dom"/>
</dbReference>
<gene>
    <name evidence="12" type="ORF">HMPREF0661_10670</name>
</gene>
<evidence type="ECO:0000256" key="5">
    <source>
        <dbReference type="ARBA" id="ARBA00023122"/>
    </source>
</evidence>
<dbReference type="SUPFAM" id="SSF56176">
    <property type="entry name" value="FAD-binding/transporter-associated domain-like"/>
    <property type="match status" value="1"/>
</dbReference>
<dbReference type="Pfam" id="PF03471">
    <property type="entry name" value="CorC_HlyC"/>
    <property type="match status" value="1"/>
</dbReference>
<feature type="domain" description="CBS" evidence="10">
    <location>
        <begin position="274"/>
        <end position="331"/>
    </location>
</feature>
<dbReference type="Gene3D" id="3.10.580.10">
    <property type="entry name" value="CBS-domain"/>
    <property type="match status" value="1"/>
</dbReference>
<dbReference type="Gene3D" id="3.30.465.10">
    <property type="match status" value="1"/>
</dbReference>
<dbReference type="PROSITE" id="PS51846">
    <property type="entry name" value="CNNM"/>
    <property type="match status" value="1"/>
</dbReference>
<evidence type="ECO:0000256" key="1">
    <source>
        <dbReference type="ARBA" id="ARBA00004141"/>
    </source>
</evidence>
<reference evidence="12 13" key="1">
    <citation type="submission" date="2014-07" db="EMBL/GenBank/DDBJ databases">
        <authorList>
            <person name="McCorrison J."/>
            <person name="Sanka R."/>
            <person name="Torralba M."/>
            <person name="Gillis M."/>
            <person name="Haft D.H."/>
            <person name="Methe B."/>
            <person name="Sutton G."/>
            <person name="Nelson K.E."/>
        </authorList>
    </citation>
    <scope>NUCLEOTIDE SEQUENCE [LARGE SCALE GENOMIC DNA]</scope>
    <source>
        <strain evidence="12 13">DNF00666</strain>
    </source>
</reference>
<dbReference type="InterPro" id="IPR016169">
    <property type="entry name" value="FAD-bd_PCMH_sub2"/>
</dbReference>
<name>A0A096ACQ7_9BACT</name>
<feature type="transmembrane region" description="Helical" evidence="9">
    <location>
        <begin position="6"/>
        <end position="28"/>
    </location>
</feature>